<evidence type="ECO:0000256" key="1">
    <source>
        <dbReference type="SAM" id="MobiDB-lite"/>
    </source>
</evidence>
<protein>
    <submittedName>
        <fullName evidence="2">Uncharacterized protein</fullName>
    </submittedName>
</protein>
<name>A0A9P9A9R8_9PEZI</name>
<dbReference type="EMBL" id="JAGSXJ010000020">
    <property type="protein sequence ID" value="KAH6679906.1"/>
    <property type="molecule type" value="Genomic_DNA"/>
</dbReference>
<feature type="compositionally biased region" description="Low complexity" evidence="1">
    <location>
        <begin position="13"/>
        <end position="25"/>
    </location>
</feature>
<dbReference type="OrthoDB" id="10571942at2759"/>
<proteinExistence type="predicted"/>
<accession>A0A9P9A9R8</accession>
<evidence type="ECO:0000313" key="2">
    <source>
        <dbReference type="EMBL" id="KAH6679906.1"/>
    </source>
</evidence>
<organism evidence="2 3">
    <name type="scientific">Plectosphaerella plurivora</name>
    <dbReference type="NCBI Taxonomy" id="936078"/>
    <lineage>
        <taxon>Eukaryota</taxon>
        <taxon>Fungi</taxon>
        <taxon>Dikarya</taxon>
        <taxon>Ascomycota</taxon>
        <taxon>Pezizomycotina</taxon>
        <taxon>Sordariomycetes</taxon>
        <taxon>Hypocreomycetidae</taxon>
        <taxon>Glomerellales</taxon>
        <taxon>Plectosphaerellaceae</taxon>
        <taxon>Plectosphaerella</taxon>
    </lineage>
</organism>
<dbReference type="Proteomes" id="UP000770015">
    <property type="component" value="Unassembled WGS sequence"/>
</dbReference>
<feature type="compositionally biased region" description="Polar residues" evidence="1">
    <location>
        <begin position="75"/>
        <end position="85"/>
    </location>
</feature>
<dbReference type="AlphaFoldDB" id="A0A9P9A9R8"/>
<sequence>MDDTVPSPMSGQSSLTLRTSRRVSLQARPSPISIPPLSGNAVTARRLLDSPDNFASATPITPSPPPSSRATSASFFDNSDESTLSLPDADQGPHPRVIRGWTAFSDLTFVWETPRQEEEEPQAVEEIEEVVAPVTKNQRRTTELCGLCHKTRLIGGRKYCAKCTKKYNITDSNTPSVAGEENADIGVSRTPEEVQMLNLYHGELPEPYNPTDEDYADFKDEVLRVESDPEGRANLNSNEIESREVPRINKRSNIYDLLVTDGDELMAIEEEEEGVDVEEEDEPWDDEGSIAGMSLCTEEQSISIGSEASEMELEDNRPGRWTASNRLRIGQRVRGLLPEFHPYRRV</sequence>
<feature type="region of interest" description="Disordered" evidence="1">
    <location>
        <begin position="271"/>
        <end position="294"/>
    </location>
</feature>
<comment type="caution">
    <text evidence="2">The sequence shown here is derived from an EMBL/GenBank/DDBJ whole genome shotgun (WGS) entry which is preliminary data.</text>
</comment>
<keyword evidence="3" id="KW-1185">Reference proteome</keyword>
<evidence type="ECO:0000313" key="3">
    <source>
        <dbReference type="Proteomes" id="UP000770015"/>
    </source>
</evidence>
<reference evidence="2" key="1">
    <citation type="journal article" date="2021" name="Nat. Commun.">
        <title>Genetic determinants of endophytism in the Arabidopsis root mycobiome.</title>
        <authorList>
            <person name="Mesny F."/>
            <person name="Miyauchi S."/>
            <person name="Thiergart T."/>
            <person name="Pickel B."/>
            <person name="Atanasova L."/>
            <person name="Karlsson M."/>
            <person name="Huettel B."/>
            <person name="Barry K.W."/>
            <person name="Haridas S."/>
            <person name="Chen C."/>
            <person name="Bauer D."/>
            <person name="Andreopoulos W."/>
            <person name="Pangilinan J."/>
            <person name="LaButti K."/>
            <person name="Riley R."/>
            <person name="Lipzen A."/>
            <person name="Clum A."/>
            <person name="Drula E."/>
            <person name="Henrissat B."/>
            <person name="Kohler A."/>
            <person name="Grigoriev I.V."/>
            <person name="Martin F.M."/>
            <person name="Hacquard S."/>
        </authorList>
    </citation>
    <scope>NUCLEOTIDE SEQUENCE</scope>
    <source>
        <strain evidence="2">MPI-SDFR-AT-0117</strain>
    </source>
</reference>
<gene>
    <name evidence="2" type="ORF">F5X68DRAFT_244821</name>
</gene>
<feature type="region of interest" description="Disordered" evidence="1">
    <location>
        <begin position="1"/>
        <end position="97"/>
    </location>
</feature>
<feature type="compositionally biased region" description="Acidic residues" evidence="1">
    <location>
        <begin position="271"/>
        <end position="288"/>
    </location>
</feature>